<dbReference type="EMBL" id="RWAH01000050">
    <property type="protein sequence ID" value="MMS79795.1"/>
    <property type="molecule type" value="Genomic_DNA"/>
</dbReference>
<gene>
    <name evidence="1" type="ORF">D9O31_25685</name>
</gene>
<reference evidence="1" key="1">
    <citation type="submission" date="2018-10" db="EMBL/GenBank/DDBJ databases">
        <authorList>
            <consortium name="PulseNet: The National Subtyping Network for Foodborne Disease Surveillance"/>
            <person name="Tarr C.L."/>
            <person name="Trees E."/>
            <person name="Katz L.S."/>
            <person name="Carleton-Romer H.A."/>
            <person name="Stroika S."/>
            <person name="Kucerova Z."/>
            <person name="Roache K.F."/>
            <person name="Sabol A.L."/>
            <person name="Besser J."/>
            <person name="Gerner-Smidt P."/>
        </authorList>
    </citation>
    <scope>NUCLEOTIDE SEQUENCE [LARGE SCALE GENOMIC DNA]</scope>
    <source>
        <strain evidence="1">PNUSAS052121</strain>
    </source>
</reference>
<dbReference type="AlphaFoldDB" id="A0A403T7M9"/>
<accession>A0A403T7M9</accession>
<proteinExistence type="predicted"/>
<dbReference type="Pfam" id="PF13991">
    <property type="entry name" value="BssS"/>
    <property type="match status" value="1"/>
</dbReference>
<sequence length="83" mass="9092">MSDKNEIPIFPVTGWKSGPVPSGDIVVLKFEYITHSMQDLESAQSTQFFGLTPKVAESLIADLQKSLDSLKSDGRAPCQAEKH</sequence>
<evidence type="ECO:0000313" key="1">
    <source>
        <dbReference type="EMBL" id="MMS79795.1"/>
    </source>
</evidence>
<dbReference type="InterPro" id="IPR025730">
    <property type="entry name" value="Biofilm_BssS"/>
</dbReference>
<protein>
    <submittedName>
        <fullName evidence="1">BssS family protein</fullName>
    </submittedName>
</protein>
<comment type="caution">
    <text evidence="1">The sequence shown here is derived from an EMBL/GenBank/DDBJ whole genome shotgun (WGS) entry which is preliminary data.</text>
</comment>
<name>A0A403T7M9_SALER</name>
<dbReference type="Proteomes" id="UP000839526">
    <property type="component" value="Unassembled WGS sequence"/>
</dbReference>
<organism evidence="1">
    <name type="scientific">Salmonella enterica</name>
    <name type="common">Salmonella choleraesuis</name>
    <dbReference type="NCBI Taxonomy" id="28901"/>
    <lineage>
        <taxon>Bacteria</taxon>
        <taxon>Pseudomonadati</taxon>
        <taxon>Pseudomonadota</taxon>
        <taxon>Gammaproteobacteria</taxon>
        <taxon>Enterobacterales</taxon>
        <taxon>Enterobacteriaceae</taxon>
        <taxon>Salmonella</taxon>
    </lineage>
</organism>